<dbReference type="GO" id="GO:0006355">
    <property type="term" value="P:regulation of DNA-templated transcription"/>
    <property type="evidence" value="ECO:0007669"/>
    <property type="project" value="InterPro"/>
</dbReference>
<keyword evidence="3" id="KW-0804">Transcription</keyword>
<dbReference type="SMART" id="SM00421">
    <property type="entry name" value="HTH_LUXR"/>
    <property type="match status" value="1"/>
</dbReference>
<protein>
    <submittedName>
        <fullName evidence="5">Helix-turn-helix transcriptional regulator</fullName>
    </submittedName>
</protein>
<evidence type="ECO:0000256" key="1">
    <source>
        <dbReference type="ARBA" id="ARBA00023015"/>
    </source>
</evidence>
<dbReference type="EMBL" id="MCSI01000008">
    <property type="protein sequence ID" value="PME73985.1"/>
    <property type="molecule type" value="Genomic_DNA"/>
</dbReference>
<dbReference type="SUPFAM" id="SSF46894">
    <property type="entry name" value="C-terminal effector domain of the bipartite response regulators"/>
    <property type="match status" value="1"/>
</dbReference>
<dbReference type="PANTHER" id="PTHR44688:SF16">
    <property type="entry name" value="DNA-BINDING TRANSCRIPTIONAL ACTIVATOR DEVR_DOSR"/>
    <property type="match status" value="1"/>
</dbReference>
<name>A0A2N7C715_9VIBR</name>
<proteinExistence type="predicted"/>
<dbReference type="InterPro" id="IPR016032">
    <property type="entry name" value="Sig_transdc_resp-reg_C-effctor"/>
</dbReference>
<evidence type="ECO:0000256" key="3">
    <source>
        <dbReference type="ARBA" id="ARBA00023163"/>
    </source>
</evidence>
<evidence type="ECO:0000313" key="6">
    <source>
        <dbReference type="Proteomes" id="UP000235778"/>
    </source>
</evidence>
<dbReference type="Gene3D" id="1.10.10.10">
    <property type="entry name" value="Winged helix-like DNA-binding domain superfamily/Winged helix DNA-binding domain"/>
    <property type="match status" value="1"/>
</dbReference>
<dbReference type="GO" id="GO:0003677">
    <property type="term" value="F:DNA binding"/>
    <property type="evidence" value="ECO:0007669"/>
    <property type="project" value="UniProtKB-KW"/>
</dbReference>
<dbReference type="Proteomes" id="UP000235778">
    <property type="component" value="Unassembled WGS sequence"/>
</dbReference>
<evidence type="ECO:0000313" key="5">
    <source>
        <dbReference type="EMBL" id="PME73985.1"/>
    </source>
</evidence>
<comment type="caution">
    <text evidence="5">The sequence shown here is derived from an EMBL/GenBank/DDBJ whole genome shotgun (WGS) entry which is preliminary data.</text>
</comment>
<dbReference type="PROSITE" id="PS50043">
    <property type="entry name" value="HTH_LUXR_2"/>
    <property type="match status" value="1"/>
</dbReference>
<gene>
    <name evidence="5" type="ORF">BCV30_21140</name>
</gene>
<dbReference type="PRINTS" id="PR00038">
    <property type="entry name" value="HTHLUXR"/>
</dbReference>
<organism evidence="5 6">
    <name type="scientific">Vibrio lentus</name>
    <dbReference type="NCBI Taxonomy" id="136468"/>
    <lineage>
        <taxon>Bacteria</taxon>
        <taxon>Pseudomonadati</taxon>
        <taxon>Pseudomonadota</taxon>
        <taxon>Gammaproteobacteria</taxon>
        <taxon>Vibrionales</taxon>
        <taxon>Vibrionaceae</taxon>
        <taxon>Vibrio</taxon>
    </lineage>
</organism>
<feature type="domain" description="HTH luxR-type" evidence="4">
    <location>
        <begin position="189"/>
        <end position="254"/>
    </location>
</feature>
<accession>A0A2N7C715</accession>
<dbReference type="PANTHER" id="PTHR44688">
    <property type="entry name" value="DNA-BINDING TRANSCRIPTIONAL ACTIVATOR DEVR_DOSR"/>
    <property type="match status" value="1"/>
</dbReference>
<dbReference type="AlphaFoldDB" id="A0A2N7C715"/>
<dbReference type="InterPro" id="IPR036388">
    <property type="entry name" value="WH-like_DNA-bd_sf"/>
</dbReference>
<dbReference type="RefSeq" id="WP_102266804.1">
    <property type="nucleotide sequence ID" value="NZ_MCSH01000053.1"/>
</dbReference>
<dbReference type="PROSITE" id="PS51257">
    <property type="entry name" value="PROKAR_LIPOPROTEIN"/>
    <property type="match status" value="1"/>
</dbReference>
<keyword evidence="2" id="KW-0238">DNA-binding</keyword>
<evidence type="ECO:0000259" key="4">
    <source>
        <dbReference type="PROSITE" id="PS50043"/>
    </source>
</evidence>
<evidence type="ECO:0000256" key="2">
    <source>
        <dbReference type="ARBA" id="ARBA00023125"/>
    </source>
</evidence>
<reference evidence="6" key="1">
    <citation type="submission" date="2016-07" db="EMBL/GenBank/DDBJ databases">
        <title>Nontailed viruses are major unrecognized killers of bacteria in the ocean.</title>
        <authorList>
            <person name="Kauffman K."/>
            <person name="Hussain F."/>
            <person name="Yang J."/>
            <person name="Arevalo P."/>
            <person name="Brown J."/>
            <person name="Cutler M."/>
            <person name="Kelly L."/>
            <person name="Polz M.F."/>
        </authorList>
    </citation>
    <scope>NUCLEOTIDE SEQUENCE [LARGE SCALE GENOMIC DNA]</scope>
    <source>
        <strain evidence="6">10N.286.55.C1</strain>
    </source>
</reference>
<sequence>MKDNQFDSFEDLLSHQTNILTACQPKNFDSTFALLAREALAWFKLDRLTLFPNSMILLDTGKSISVSKSDTPPLEMERFLKGNYLDYLKLLRSKKCWQLFPEENLKSHKVDPLRVLYEEGANWHGIVSLSLFGQQWGAIGFSRFNRYDTPIETTDMIRIKLLSDIWLCFWQHSKMTRSVTSDEADNINESEKILLLTKKQCTVLTQLAQGYTAKQCAEILFLSPRTIESHKYRMLDILELENHTELIQFALRNGFGIDNN</sequence>
<dbReference type="CDD" id="cd06170">
    <property type="entry name" value="LuxR_C_like"/>
    <property type="match status" value="1"/>
</dbReference>
<dbReference type="Pfam" id="PF00196">
    <property type="entry name" value="GerE"/>
    <property type="match status" value="1"/>
</dbReference>
<keyword evidence="1" id="KW-0805">Transcription regulation</keyword>
<dbReference type="InterPro" id="IPR000792">
    <property type="entry name" value="Tscrpt_reg_LuxR_C"/>
</dbReference>